<dbReference type="AlphaFoldDB" id="A0A1Q5SN72"/>
<reference evidence="2" key="2">
    <citation type="submission" date="2017-01" db="EMBL/GenBank/DDBJ databases">
        <title>Genome sequencing and annotation of Geobacillus sp. 1017, a Hydrocarbon-Oxidizing Thermophilic Bacterium Isolated from a Heavy Oil Reservoir (China).</title>
        <authorList>
            <person name="Kadnikov V.V."/>
            <person name="Mardanov A.V."/>
            <person name="Poltaraus A.B."/>
            <person name="Sokolova D.S."/>
            <person name="Semenova E.M."/>
            <person name="Ravin N.V."/>
            <person name="Tourova T.P."/>
            <person name="Nazina T.N."/>
        </authorList>
    </citation>
    <scope>NUCLEOTIDE SEQUENCE [LARGE SCALE GENOMIC DNA]</scope>
    <source>
        <strain evidence="2">1017</strain>
    </source>
</reference>
<sequence>MQEAKEKSRPQAGRLFAFRTRMALPFIGLSLRDVFSGLLGGFVNR</sequence>
<comment type="caution">
    <text evidence="1">The sequence shown here is derived from an EMBL/GenBank/DDBJ whole genome shotgun (WGS) entry which is preliminary data.</text>
</comment>
<evidence type="ECO:0000313" key="1">
    <source>
        <dbReference type="EMBL" id="OKO89410.1"/>
    </source>
</evidence>
<reference evidence="1 2" key="1">
    <citation type="submission" date="2016-11" db="EMBL/GenBank/DDBJ databases">
        <authorList>
            <person name="Kadnikov V."/>
            <person name="Nazina T."/>
        </authorList>
    </citation>
    <scope>NUCLEOTIDE SEQUENCE [LARGE SCALE GENOMIC DNA]</scope>
    <source>
        <strain evidence="1 2">1017</strain>
    </source>
</reference>
<gene>
    <name evidence="1" type="ORF">BRO54_3338</name>
</gene>
<name>A0A1Q5SN72_9BACL</name>
<dbReference type="Proteomes" id="UP000186030">
    <property type="component" value="Unassembled WGS sequence"/>
</dbReference>
<protein>
    <submittedName>
        <fullName evidence="1">Uncharacterized protein</fullName>
    </submittedName>
</protein>
<organism evidence="1 2">
    <name type="scientific">Geobacillus proteiniphilus</name>
    <dbReference type="NCBI Taxonomy" id="860353"/>
    <lineage>
        <taxon>Bacteria</taxon>
        <taxon>Bacillati</taxon>
        <taxon>Bacillota</taxon>
        <taxon>Bacilli</taxon>
        <taxon>Bacillales</taxon>
        <taxon>Anoxybacillaceae</taxon>
        <taxon>Geobacillus</taxon>
    </lineage>
</organism>
<proteinExistence type="predicted"/>
<dbReference type="EMBL" id="MQMG01000057">
    <property type="protein sequence ID" value="OKO89410.1"/>
    <property type="molecule type" value="Genomic_DNA"/>
</dbReference>
<accession>A0A1Q5SN72</accession>
<evidence type="ECO:0000313" key="2">
    <source>
        <dbReference type="Proteomes" id="UP000186030"/>
    </source>
</evidence>